<dbReference type="GO" id="GO:0044718">
    <property type="term" value="P:siderophore transmembrane transport"/>
    <property type="evidence" value="ECO:0007669"/>
    <property type="project" value="TreeGrafter"/>
</dbReference>
<keyword evidence="5 12" id="KW-0812">Transmembrane</keyword>
<accession>A0A011P7K9</accession>
<keyword evidence="9 12" id="KW-0472">Membrane</keyword>
<dbReference type="InterPro" id="IPR010949">
    <property type="entry name" value="TonB_Hb/transfer/lactofer_rcpt"/>
</dbReference>
<evidence type="ECO:0000256" key="9">
    <source>
        <dbReference type="ARBA" id="ARBA00023136"/>
    </source>
</evidence>
<dbReference type="Pfam" id="PF00593">
    <property type="entry name" value="TonB_dep_Rec_b-barrel"/>
    <property type="match status" value="1"/>
</dbReference>
<feature type="short sequence motif" description="TonB C-terminal box" evidence="13">
    <location>
        <begin position="755"/>
        <end position="772"/>
    </location>
</feature>
<feature type="domain" description="TonB-dependent receptor-like beta-barrel" evidence="15">
    <location>
        <begin position="256"/>
        <end position="724"/>
    </location>
</feature>
<dbReference type="InterPro" id="IPR036942">
    <property type="entry name" value="Beta-barrel_TonB_sf"/>
</dbReference>
<gene>
    <name evidence="17" type="ORF">AK33_03970</name>
</gene>
<dbReference type="InterPro" id="IPR037066">
    <property type="entry name" value="Plug_dom_sf"/>
</dbReference>
<comment type="subcellular location">
    <subcellularLocation>
        <location evidence="1 12">Cell outer membrane</location>
        <topology evidence="1 12">Multi-pass membrane protein</topology>
    </subcellularLocation>
</comment>
<keyword evidence="18" id="KW-1185">Reference proteome</keyword>
<dbReference type="OrthoDB" id="9764669at2"/>
<evidence type="ECO:0000256" key="6">
    <source>
        <dbReference type="ARBA" id="ARBA00022729"/>
    </source>
</evidence>
<evidence type="ECO:0000313" key="18">
    <source>
        <dbReference type="Proteomes" id="UP000054123"/>
    </source>
</evidence>
<dbReference type="SUPFAM" id="SSF56935">
    <property type="entry name" value="Porins"/>
    <property type="match status" value="1"/>
</dbReference>
<keyword evidence="3 12" id="KW-0813">Transport</keyword>
<evidence type="ECO:0000256" key="3">
    <source>
        <dbReference type="ARBA" id="ARBA00022448"/>
    </source>
</evidence>
<keyword evidence="4 12" id="KW-1134">Transmembrane beta strand</keyword>
<organism evidence="17 18">
    <name type="scientific">Mannheimia granulomatis</name>
    <dbReference type="NCBI Taxonomy" id="85402"/>
    <lineage>
        <taxon>Bacteria</taxon>
        <taxon>Pseudomonadati</taxon>
        <taxon>Pseudomonadota</taxon>
        <taxon>Gammaproteobacteria</taxon>
        <taxon>Pasteurellales</taxon>
        <taxon>Pasteurellaceae</taxon>
        <taxon>Mannheimia</taxon>
    </lineage>
</organism>
<evidence type="ECO:0000256" key="4">
    <source>
        <dbReference type="ARBA" id="ARBA00022452"/>
    </source>
</evidence>
<dbReference type="PANTHER" id="PTHR30069:SF29">
    <property type="entry name" value="HEMOGLOBIN AND HEMOGLOBIN-HAPTOGLOBIN-BINDING PROTEIN 1-RELATED"/>
    <property type="match status" value="1"/>
</dbReference>
<keyword evidence="6" id="KW-0732">Signal</keyword>
<dbReference type="PATRIC" id="fig|1450449.3.peg.763"/>
<dbReference type="InterPro" id="IPR000531">
    <property type="entry name" value="Beta-barrel_TonB"/>
</dbReference>
<reference evidence="17 18" key="1">
    <citation type="journal article" date="2014" name="Genome Announc.">
        <title>Genome Sequence of a Presumptive Mannheimia haemolytica Strain with an A1/A6-Cross-Reactive Serotype from a White-Tailed Deer (Odocoileus virginianus).</title>
        <authorList>
            <person name="Lawrence P.K."/>
            <person name="Bey R.F."/>
            <person name="Wiener B."/>
            <person name="Kittichotirat W."/>
            <person name="Bumgarner R.E."/>
        </authorList>
    </citation>
    <scope>NUCLEOTIDE SEQUENCE [LARGE SCALE GENOMIC DNA]</scope>
    <source>
        <strain evidence="17 18">PKL10</strain>
    </source>
</reference>
<protein>
    <submittedName>
        <fullName evidence="17">Ligand-gated channel protein</fullName>
    </submittedName>
</protein>
<keyword evidence="10" id="KW-0675">Receptor</keyword>
<feature type="domain" description="TonB-dependent receptor plug" evidence="16">
    <location>
        <begin position="38"/>
        <end position="148"/>
    </location>
</feature>
<dbReference type="GO" id="GO:0009279">
    <property type="term" value="C:cell outer membrane"/>
    <property type="evidence" value="ECO:0007669"/>
    <property type="project" value="UniProtKB-SubCell"/>
</dbReference>
<dbReference type="PROSITE" id="PS01156">
    <property type="entry name" value="TONB_DEPENDENT_REC_2"/>
    <property type="match status" value="1"/>
</dbReference>
<evidence type="ECO:0000259" key="16">
    <source>
        <dbReference type="Pfam" id="PF07715"/>
    </source>
</evidence>
<evidence type="ECO:0000313" key="17">
    <source>
        <dbReference type="EMBL" id="EXI62419.1"/>
    </source>
</evidence>
<evidence type="ECO:0000256" key="13">
    <source>
        <dbReference type="PROSITE-ProRule" id="PRU10144"/>
    </source>
</evidence>
<evidence type="ECO:0000256" key="11">
    <source>
        <dbReference type="ARBA" id="ARBA00023237"/>
    </source>
</evidence>
<evidence type="ECO:0000259" key="15">
    <source>
        <dbReference type="Pfam" id="PF00593"/>
    </source>
</evidence>
<comment type="similarity">
    <text evidence="2">Belongs to the TonB-dependent receptor family. Hemoglobin/haptoglobin binding protein subfamily.</text>
</comment>
<dbReference type="Proteomes" id="UP000054123">
    <property type="component" value="Unassembled WGS sequence"/>
</dbReference>
<dbReference type="PROSITE" id="PS52016">
    <property type="entry name" value="TONB_DEPENDENT_REC_3"/>
    <property type="match status" value="1"/>
</dbReference>
<comment type="caution">
    <text evidence="17">The sequence shown here is derived from an EMBL/GenBank/DDBJ whole genome shotgun (WGS) entry which is preliminary data.</text>
</comment>
<evidence type="ECO:0000256" key="10">
    <source>
        <dbReference type="ARBA" id="ARBA00023170"/>
    </source>
</evidence>
<dbReference type="InterPro" id="IPR010917">
    <property type="entry name" value="TonB_rcpt_CS"/>
</dbReference>
<evidence type="ECO:0000256" key="7">
    <source>
        <dbReference type="ARBA" id="ARBA00022737"/>
    </source>
</evidence>
<sequence>MNRTQSIASGLFFSFFAIQPILAEEAAELQEIVVKEKETKANLIRKSRHAIQQEMINDTRDLVRYTTDVGISDNGRHLKGFAMRGVEGNRVGISIDGISLPDSEENSLYARYGNFNSSRISIDPELVSGIDIYRGANSFNSGSGSLGGSVNYKSLDAVDIVLDGNKFGSLLKTSYASKNREWVKTVGVGYLGEKLDLVLLYSNRTGHEMKSNGKGDIELYSSRQKPDPSRLRLNNYLFKLGYAFSPEHRLAFSINGQKGSRYTDELSYTSIGSFWREADDENGRINANLNYAYTPDSKYLALLRADIDYQYTDLAAVNNKGRRPWNFTKNQYEAKELVEVHDRRMKTKYTRFSVQMDSQPFEFPSKLLGEHQLSVSAFVSRRDFKNINYDTIIGASTTVYTIQHPVRTNQLGATIKDKVVWSPAFGEWSPMITAQFGSRFNYEKLEPRELNAACSAACKREGKPDTSVFENVTSFLDLEAQLNSVWKVGYNVGAGYRIPTASEMYFTFDSPYGKWKSNPDLVAERSVTHTFSVAAHSEKGSFDLNIYQSNYNDFLFERETIVKSYNPYYHLCAYYGCSKYFETPRQQMVNIDKARIRGLEAKATLSLNTLSDRLNGWSILGSIGYSKGKLSTESSLLSIQPMKMIWGLDYEAPSGKWGIFNRLTYLGAKKAKDAQVVENIYSSRGYEPEVTTYKYLNKSAYLFDMFGYYKATKNITLRAGVYNLFNRTYHTWDALRGINANSTTNTVDREGRGLQRFYAPGRNYSASVEIKF</sequence>
<keyword evidence="11 12" id="KW-0998">Cell outer membrane</keyword>
<dbReference type="InterPro" id="IPR012910">
    <property type="entry name" value="Plug_dom"/>
</dbReference>
<evidence type="ECO:0000256" key="14">
    <source>
        <dbReference type="RuleBase" id="RU003357"/>
    </source>
</evidence>
<dbReference type="Pfam" id="PF07715">
    <property type="entry name" value="Plug"/>
    <property type="match status" value="1"/>
</dbReference>
<evidence type="ECO:0000256" key="1">
    <source>
        <dbReference type="ARBA" id="ARBA00004571"/>
    </source>
</evidence>
<dbReference type="RefSeq" id="WP_042802111.1">
    <property type="nucleotide sequence ID" value="NZ_AVSP01000013.1"/>
</dbReference>
<dbReference type="Gene3D" id="2.170.130.10">
    <property type="entry name" value="TonB-dependent receptor, plug domain"/>
    <property type="match status" value="1"/>
</dbReference>
<dbReference type="InterPro" id="IPR039426">
    <property type="entry name" value="TonB-dep_rcpt-like"/>
</dbReference>
<dbReference type="SMR" id="A0A011P7K9"/>
<keyword evidence="7" id="KW-0677">Repeat</keyword>
<dbReference type="GO" id="GO:0015344">
    <property type="term" value="F:siderophore uptake transmembrane transporter activity"/>
    <property type="evidence" value="ECO:0007669"/>
    <property type="project" value="TreeGrafter"/>
</dbReference>
<proteinExistence type="inferred from homology"/>
<dbReference type="AlphaFoldDB" id="A0A011P7K9"/>
<evidence type="ECO:0000256" key="5">
    <source>
        <dbReference type="ARBA" id="ARBA00022692"/>
    </source>
</evidence>
<dbReference type="Gene3D" id="2.40.170.20">
    <property type="entry name" value="TonB-dependent receptor, beta-barrel domain"/>
    <property type="match status" value="1"/>
</dbReference>
<dbReference type="NCBIfam" id="TIGR01786">
    <property type="entry name" value="TonB-hemlactrns"/>
    <property type="match status" value="1"/>
</dbReference>
<name>A0A011P7K9_9PAST</name>
<dbReference type="EMBL" id="JANJ01000003">
    <property type="protein sequence ID" value="EXI62419.1"/>
    <property type="molecule type" value="Genomic_DNA"/>
</dbReference>
<evidence type="ECO:0000256" key="12">
    <source>
        <dbReference type="PROSITE-ProRule" id="PRU01360"/>
    </source>
</evidence>
<evidence type="ECO:0000256" key="2">
    <source>
        <dbReference type="ARBA" id="ARBA00008143"/>
    </source>
</evidence>
<evidence type="ECO:0000256" key="8">
    <source>
        <dbReference type="ARBA" id="ARBA00023077"/>
    </source>
</evidence>
<dbReference type="PANTHER" id="PTHR30069">
    <property type="entry name" value="TONB-DEPENDENT OUTER MEMBRANE RECEPTOR"/>
    <property type="match status" value="1"/>
</dbReference>
<keyword evidence="8 14" id="KW-0798">TonB box</keyword>